<dbReference type="PANTHER" id="PTHR20371:SF1">
    <property type="entry name" value="ENOLASE-PHOSPHATASE E1"/>
    <property type="match status" value="1"/>
</dbReference>
<accession>A0AA41SJQ2</accession>
<dbReference type="GO" id="GO:0019509">
    <property type="term" value="P:L-methionine salvage from methylthioadenosine"/>
    <property type="evidence" value="ECO:0007669"/>
    <property type="project" value="TreeGrafter"/>
</dbReference>
<gene>
    <name evidence="1" type="ORF">MKW94_023424</name>
</gene>
<dbReference type="EMBL" id="JAJJMA010165141">
    <property type="protein sequence ID" value="MCL7036190.1"/>
    <property type="molecule type" value="Genomic_DNA"/>
</dbReference>
<evidence type="ECO:0000313" key="1">
    <source>
        <dbReference type="EMBL" id="MCL7036190.1"/>
    </source>
</evidence>
<comment type="caution">
    <text evidence="1">The sequence shown here is derived from an EMBL/GenBank/DDBJ whole genome shotgun (WGS) entry which is preliminary data.</text>
</comment>
<evidence type="ECO:0000313" key="2">
    <source>
        <dbReference type="Proteomes" id="UP001177140"/>
    </source>
</evidence>
<keyword evidence="2" id="KW-1185">Reference proteome</keyword>
<dbReference type="Proteomes" id="UP001177140">
    <property type="component" value="Unassembled WGS sequence"/>
</dbReference>
<dbReference type="GO" id="GO:0043874">
    <property type="term" value="F:acireductone synthase activity"/>
    <property type="evidence" value="ECO:0007669"/>
    <property type="project" value="TreeGrafter"/>
</dbReference>
<sequence length="84" mass="9352">MTFATQVLFPYARHNVRKHLTDTYDTQQTKDDIKLLRAQVEDDSIQGVDGVLPIAPDEAGKEQVIDSLVANVEAMIDADRKLPA</sequence>
<dbReference type="Gene3D" id="1.10.720.60">
    <property type="match status" value="1"/>
</dbReference>
<name>A0AA41SJQ2_PAPNU</name>
<protein>
    <submittedName>
        <fullName evidence="1">Uncharacterized protein</fullName>
    </submittedName>
</protein>
<dbReference type="AlphaFoldDB" id="A0AA41SJQ2"/>
<organism evidence="1 2">
    <name type="scientific">Papaver nudicaule</name>
    <name type="common">Iceland poppy</name>
    <dbReference type="NCBI Taxonomy" id="74823"/>
    <lineage>
        <taxon>Eukaryota</taxon>
        <taxon>Viridiplantae</taxon>
        <taxon>Streptophyta</taxon>
        <taxon>Embryophyta</taxon>
        <taxon>Tracheophyta</taxon>
        <taxon>Spermatophyta</taxon>
        <taxon>Magnoliopsida</taxon>
        <taxon>Ranunculales</taxon>
        <taxon>Papaveraceae</taxon>
        <taxon>Papaveroideae</taxon>
        <taxon>Papaver</taxon>
    </lineage>
</organism>
<reference evidence="1" key="1">
    <citation type="submission" date="2022-03" db="EMBL/GenBank/DDBJ databases">
        <title>A functionally conserved STORR gene fusion in Papaver species that diverged 16.8 million years ago.</title>
        <authorList>
            <person name="Catania T."/>
        </authorList>
    </citation>
    <scope>NUCLEOTIDE SEQUENCE</scope>
    <source>
        <strain evidence="1">S-191538</strain>
    </source>
</reference>
<dbReference type="PANTHER" id="PTHR20371">
    <property type="entry name" value="ENOLASE-PHOSPHATASE E1"/>
    <property type="match status" value="1"/>
</dbReference>
<proteinExistence type="predicted"/>